<evidence type="ECO:0000256" key="1">
    <source>
        <dbReference type="ARBA" id="ARBA00004141"/>
    </source>
</evidence>
<comment type="caution">
    <text evidence="7">The sequence shown here is derived from an EMBL/GenBank/DDBJ whole genome shotgun (WGS) entry which is preliminary data.</text>
</comment>
<evidence type="ECO:0000256" key="3">
    <source>
        <dbReference type="ARBA" id="ARBA00022989"/>
    </source>
</evidence>
<accession>A0ABV6K456</accession>
<keyword evidence="7" id="KW-0436">Ligase</keyword>
<feature type="transmembrane region" description="Helical" evidence="5">
    <location>
        <begin position="297"/>
        <end position="318"/>
    </location>
</feature>
<feature type="transmembrane region" description="Helical" evidence="5">
    <location>
        <begin position="225"/>
        <end position="242"/>
    </location>
</feature>
<evidence type="ECO:0000256" key="2">
    <source>
        <dbReference type="ARBA" id="ARBA00022692"/>
    </source>
</evidence>
<comment type="subcellular location">
    <subcellularLocation>
        <location evidence="1">Membrane</location>
        <topology evidence="1">Multi-pass membrane protein</topology>
    </subcellularLocation>
</comment>
<evidence type="ECO:0000256" key="4">
    <source>
        <dbReference type="ARBA" id="ARBA00023136"/>
    </source>
</evidence>
<name>A0ABV6K456_9LACO</name>
<keyword evidence="2 5" id="KW-0812">Transmembrane</keyword>
<dbReference type="Pfam" id="PF04932">
    <property type="entry name" value="Wzy_C"/>
    <property type="match status" value="1"/>
</dbReference>
<dbReference type="GO" id="GO:0016874">
    <property type="term" value="F:ligase activity"/>
    <property type="evidence" value="ECO:0007669"/>
    <property type="project" value="UniProtKB-KW"/>
</dbReference>
<feature type="transmembrane region" description="Helical" evidence="5">
    <location>
        <begin position="339"/>
        <end position="372"/>
    </location>
</feature>
<feature type="transmembrane region" description="Helical" evidence="5">
    <location>
        <begin position="51"/>
        <end position="68"/>
    </location>
</feature>
<gene>
    <name evidence="7" type="ORF">ACFFGS_01420</name>
</gene>
<evidence type="ECO:0000313" key="7">
    <source>
        <dbReference type="EMBL" id="MFC0422838.1"/>
    </source>
</evidence>
<feature type="transmembrane region" description="Helical" evidence="5">
    <location>
        <begin position="12"/>
        <end position="31"/>
    </location>
</feature>
<evidence type="ECO:0000256" key="5">
    <source>
        <dbReference type="SAM" id="Phobius"/>
    </source>
</evidence>
<keyword evidence="3 5" id="KW-1133">Transmembrane helix</keyword>
<dbReference type="Proteomes" id="UP001589855">
    <property type="component" value="Unassembled WGS sequence"/>
</dbReference>
<organism evidence="7 8">
    <name type="scientific">Lactiplantibacillus plajomi</name>
    <dbReference type="NCBI Taxonomy" id="1457217"/>
    <lineage>
        <taxon>Bacteria</taxon>
        <taxon>Bacillati</taxon>
        <taxon>Bacillota</taxon>
        <taxon>Bacilli</taxon>
        <taxon>Lactobacillales</taxon>
        <taxon>Lactobacillaceae</taxon>
        <taxon>Lactiplantibacillus</taxon>
    </lineage>
</organism>
<reference evidence="7 8" key="1">
    <citation type="submission" date="2024-09" db="EMBL/GenBank/DDBJ databases">
        <authorList>
            <person name="Sun Q."/>
            <person name="Mori K."/>
        </authorList>
    </citation>
    <scope>NUCLEOTIDE SEQUENCE [LARGE SCALE GENOMIC DNA]</scope>
    <source>
        <strain evidence="7 8">TBRC 4575</strain>
    </source>
</reference>
<keyword evidence="8" id="KW-1185">Reference proteome</keyword>
<dbReference type="InterPro" id="IPR007016">
    <property type="entry name" value="O-antigen_ligase-rel_domated"/>
</dbReference>
<protein>
    <submittedName>
        <fullName evidence="7">O-antigen ligase family protein</fullName>
    </submittedName>
</protein>
<keyword evidence="4 5" id="KW-0472">Membrane</keyword>
<feature type="transmembrane region" description="Helical" evidence="5">
    <location>
        <begin position="106"/>
        <end position="130"/>
    </location>
</feature>
<proteinExistence type="predicted"/>
<feature type="transmembrane region" description="Helical" evidence="5">
    <location>
        <begin position="74"/>
        <end position="94"/>
    </location>
</feature>
<evidence type="ECO:0000313" key="8">
    <source>
        <dbReference type="Proteomes" id="UP001589855"/>
    </source>
</evidence>
<dbReference type="PANTHER" id="PTHR37422:SF23">
    <property type="entry name" value="TEICHURONIC ACID BIOSYNTHESIS PROTEIN TUAE"/>
    <property type="match status" value="1"/>
</dbReference>
<dbReference type="PANTHER" id="PTHR37422">
    <property type="entry name" value="TEICHURONIC ACID BIOSYNTHESIS PROTEIN TUAE"/>
    <property type="match status" value="1"/>
</dbReference>
<sequence>MKANRQPKPILLGLNLLAVLPPVGIALLIYLSRWQWLELLRHPQRLRHDPVLWFFGGLMVVTGLNLTRHSPQTVLLSLIMLVVVLNLWLLCRFASDSISLNTCRDLIIRFGLYITISGNLFHWISMPAWLKFLSGNLLWGYAANQNRLFGSAYNPNDACCLMLIALGLALVRRTITAHAKPTIHELVTLTILGIGILQTQSRTGIGLMAILFVTVLFIRYRRHRVLIILIAGACLALTLTLLPRHGTLLATLATRLSIWHNSFAVFTQSPILGVTYYGFSHQYQLLTGTSVPHAHDIFLMLLASFGLVGGGGFTILAIRGGWQLRQIWQRYRPDNVQYLVVTLPLIFAYGITDFVLSSFQVLVIVLLLFAYWQRETVQQKIRRSIKKNSSEKKVTS</sequence>
<feature type="transmembrane region" description="Helical" evidence="5">
    <location>
        <begin position="204"/>
        <end position="220"/>
    </location>
</feature>
<dbReference type="RefSeq" id="WP_137644346.1">
    <property type="nucleotide sequence ID" value="NZ_BAABRM010000004.1"/>
</dbReference>
<dbReference type="InterPro" id="IPR051533">
    <property type="entry name" value="WaaL-like"/>
</dbReference>
<dbReference type="EMBL" id="JBHLUK010000005">
    <property type="protein sequence ID" value="MFC0422838.1"/>
    <property type="molecule type" value="Genomic_DNA"/>
</dbReference>
<feature type="domain" description="O-antigen ligase-related" evidence="6">
    <location>
        <begin position="189"/>
        <end position="312"/>
    </location>
</feature>
<evidence type="ECO:0000259" key="6">
    <source>
        <dbReference type="Pfam" id="PF04932"/>
    </source>
</evidence>